<comment type="similarity">
    <text evidence="1">Belongs to the UPF0047 family.</text>
</comment>
<name>A0A7X3SQW4_9HYPH</name>
<dbReference type="PANTHER" id="PTHR30615:SF8">
    <property type="entry name" value="UPF0047 PROTEIN C4A8.02C"/>
    <property type="match status" value="1"/>
</dbReference>
<dbReference type="InterPro" id="IPR001602">
    <property type="entry name" value="UPF0047_YjbQ-like"/>
</dbReference>
<evidence type="ECO:0000256" key="1">
    <source>
        <dbReference type="ARBA" id="ARBA00005534"/>
    </source>
</evidence>
<proteinExistence type="inferred from homology"/>
<reference evidence="2 3" key="1">
    <citation type="submission" date="2019-12" db="EMBL/GenBank/DDBJ databases">
        <authorList>
            <person name="Yuan C.-G."/>
        </authorList>
    </citation>
    <scope>NUCLEOTIDE SEQUENCE [LARGE SCALE GENOMIC DNA]</scope>
    <source>
        <strain evidence="2 3">KCTC 23863</strain>
    </source>
</reference>
<dbReference type="Proteomes" id="UP000436483">
    <property type="component" value="Unassembled WGS sequence"/>
</dbReference>
<sequence>MLNVETLSEGSVTQQVNGRLLVETEGQGLIEITDAVSRWIFGTGILHGLLTVFCRHTSASLLIQENADPDVRLDLMAAFDRLAPRDAAYIHSTEGPDDMPAHIRTILSGVSLSIPVMEGQMTLGTWQGLYLAEHRDRPHRRDIILHLIGA</sequence>
<dbReference type="Gene3D" id="2.60.120.460">
    <property type="entry name" value="YjbQ-like"/>
    <property type="match status" value="1"/>
</dbReference>
<protein>
    <submittedName>
        <fullName evidence="2">YjbQ family protein</fullName>
    </submittedName>
</protein>
<dbReference type="SUPFAM" id="SSF111038">
    <property type="entry name" value="YjbQ-like"/>
    <property type="match status" value="1"/>
</dbReference>
<organism evidence="2 3">
    <name type="scientific">Microvirga makkahensis</name>
    <dbReference type="NCBI Taxonomy" id="1128670"/>
    <lineage>
        <taxon>Bacteria</taxon>
        <taxon>Pseudomonadati</taxon>
        <taxon>Pseudomonadota</taxon>
        <taxon>Alphaproteobacteria</taxon>
        <taxon>Hyphomicrobiales</taxon>
        <taxon>Methylobacteriaceae</taxon>
        <taxon>Microvirga</taxon>
    </lineage>
</organism>
<dbReference type="PROSITE" id="PS01314">
    <property type="entry name" value="UPF0047"/>
    <property type="match status" value="1"/>
</dbReference>
<dbReference type="InterPro" id="IPR035917">
    <property type="entry name" value="YjbQ-like_sf"/>
</dbReference>
<dbReference type="PIRSF" id="PIRSF004681">
    <property type="entry name" value="UCP004681"/>
    <property type="match status" value="1"/>
</dbReference>
<reference evidence="2 3" key="2">
    <citation type="submission" date="2020-01" db="EMBL/GenBank/DDBJ databases">
        <title>Microvirga sp. nov., an arsenate reduction bacterium isolated from Tibet hotspring sediments.</title>
        <authorList>
            <person name="Xian W.-D."/>
            <person name="Li W.-J."/>
        </authorList>
    </citation>
    <scope>NUCLEOTIDE SEQUENCE [LARGE SCALE GENOMIC DNA]</scope>
    <source>
        <strain evidence="2 3">KCTC 23863</strain>
    </source>
</reference>
<keyword evidence="3" id="KW-1185">Reference proteome</keyword>
<dbReference type="AlphaFoldDB" id="A0A7X3SQW4"/>
<dbReference type="EMBL" id="WURB01000021">
    <property type="protein sequence ID" value="MXQ13775.1"/>
    <property type="molecule type" value="Genomic_DNA"/>
</dbReference>
<comment type="caution">
    <text evidence="2">The sequence shown here is derived from an EMBL/GenBank/DDBJ whole genome shotgun (WGS) entry which is preliminary data.</text>
</comment>
<accession>A0A7X3SQW4</accession>
<dbReference type="OrthoDB" id="9801725at2"/>
<dbReference type="RefSeq" id="WP_160887088.1">
    <property type="nucleotide sequence ID" value="NZ_WURB01000021.1"/>
</dbReference>
<dbReference type="Pfam" id="PF01894">
    <property type="entry name" value="YjbQ"/>
    <property type="match status" value="1"/>
</dbReference>
<dbReference type="PANTHER" id="PTHR30615">
    <property type="entry name" value="UNCHARACTERIZED PROTEIN YJBQ-RELATED"/>
    <property type="match status" value="1"/>
</dbReference>
<evidence type="ECO:0000313" key="2">
    <source>
        <dbReference type="EMBL" id="MXQ13775.1"/>
    </source>
</evidence>
<gene>
    <name evidence="2" type="ORF">GR328_20400</name>
</gene>
<evidence type="ECO:0000313" key="3">
    <source>
        <dbReference type="Proteomes" id="UP000436483"/>
    </source>
</evidence>
<dbReference type="NCBIfam" id="TIGR00149">
    <property type="entry name" value="TIGR00149_YjbQ"/>
    <property type="match status" value="1"/>
</dbReference>